<evidence type="ECO:0000313" key="2">
    <source>
        <dbReference type="Proteomes" id="UP000738349"/>
    </source>
</evidence>
<reference evidence="1" key="1">
    <citation type="journal article" date="2021" name="Nat. Commun.">
        <title>Genetic determinants of endophytism in the Arabidopsis root mycobiome.</title>
        <authorList>
            <person name="Mesny F."/>
            <person name="Miyauchi S."/>
            <person name="Thiergart T."/>
            <person name="Pickel B."/>
            <person name="Atanasova L."/>
            <person name="Karlsson M."/>
            <person name="Huettel B."/>
            <person name="Barry K.W."/>
            <person name="Haridas S."/>
            <person name="Chen C."/>
            <person name="Bauer D."/>
            <person name="Andreopoulos W."/>
            <person name="Pangilinan J."/>
            <person name="LaButti K."/>
            <person name="Riley R."/>
            <person name="Lipzen A."/>
            <person name="Clum A."/>
            <person name="Drula E."/>
            <person name="Henrissat B."/>
            <person name="Kohler A."/>
            <person name="Grigoriev I.V."/>
            <person name="Martin F.M."/>
            <person name="Hacquard S."/>
        </authorList>
    </citation>
    <scope>NUCLEOTIDE SEQUENCE</scope>
    <source>
        <strain evidence="1">MPI-CAGE-AT-0147</strain>
    </source>
</reference>
<name>A0A9P9J7M0_9HYPO</name>
<accession>A0A9P9J7M0</accession>
<evidence type="ECO:0000313" key="1">
    <source>
        <dbReference type="EMBL" id="KAH7148472.1"/>
    </source>
</evidence>
<dbReference type="EMBL" id="JAGMUV010000007">
    <property type="protein sequence ID" value="KAH7148472.1"/>
    <property type="molecule type" value="Genomic_DNA"/>
</dbReference>
<proteinExistence type="predicted"/>
<dbReference type="AlphaFoldDB" id="A0A9P9J7M0"/>
<protein>
    <submittedName>
        <fullName evidence="1">Uncharacterized protein</fullName>
    </submittedName>
</protein>
<comment type="caution">
    <text evidence="1">The sequence shown here is derived from an EMBL/GenBank/DDBJ whole genome shotgun (WGS) entry which is preliminary data.</text>
</comment>
<sequence>MSPTRVVAPDRLWRCYLTGKSGRVVFPRLNFESTYVQDSPRWNGGFLLDRAILPSYKRCAGSFELAPSLRVVIMVAHIIDYSMRGRYLGLDSQSLSHANPLGIKRSVSPHLVACLLEPHGSFKFVLSHTQPKLSLTRRRENGITVRKYVIRKAVLYSKPHIPPYKGRCLAQRRAATLLLHVVGAWLLLSDSPWRNSLPETPVVGAAHLLSLRT</sequence>
<dbReference type="Proteomes" id="UP000738349">
    <property type="component" value="Unassembled WGS sequence"/>
</dbReference>
<gene>
    <name evidence="1" type="ORF">EDB81DRAFT_463901</name>
</gene>
<keyword evidence="2" id="KW-1185">Reference proteome</keyword>
<organism evidence="1 2">
    <name type="scientific">Dactylonectria macrodidyma</name>
    <dbReference type="NCBI Taxonomy" id="307937"/>
    <lineage>
        <taxon>Eukaryota</taxon>
        <taxon>Fungi</taxon>
        <taxon>Dikarya</taxon>
        <taxon>Ascomycota</taxon>
        <taxon>Pezizomycotina</taxon>
        <taxon>Sordariomycetes</taxon>
        <taxon>Hypocreomycetidae</taxon>
        <taxon>Hypocreales</taxon>
        <taxon>Nectriaceae</taxon>
        <taxon>Dactylonectria</taxon>
    </lineage>
</organism>